<gene>
    <name evidence="2" type="ORF">SAMN06265376_10223</name>
</gene>
<proteinExistence type="predicted"/>
<dbReference type="Gene3D" id="3.40.50.11590">
    <property type="match status" value="1"/>
</dbReference>
<dbReference type="EMBL" id="FZNY01000002">
    <property type="protein sequence ID" value="SNR69785.1"/>
    <property type="molecule type" value="Genomic_DNA"/>
</dbReference>
<protein>
    <submittedName>
        <fullName evidence="2">Putative heavy-metal chelation</fullName>
    </submittedName>
</protein>
<evidence type="ECO:0000313" key="3">
    <source>
        <dbReference type="Proteomes" id="UP000198379"/>
    </source>
</evidence>
<dbReference type="SUPFAM" id="SSF159713">
    <property type="entry name" value="Dhaf3308-like"/>
    <property type="match status" value="1"/>
</dbReference>
<accession>A0A238YEW9</accession>
<sequence>MHDPLIDKTIQYLNCLRDDNDISIKHIVLGSYFTVVELSDNNVGAVMSYYNANHLINGGLMHIINDVIANDPQLLTSKDGFSHSIFNDWKNDHQFSLACACILCALTSALSQPYLSTNKTNEFIIHKEFPYHSKIFDSKSALVIGFGGYLPFLIKETSINNIYVCDLSYKTRYEEMNSMLRDWLIDQPEKKITFFDSFEDHADKEYDLLSITGSSLCNGTLSQILNAHKNSFNIVQGQSAGIFPKFLFEAGVDMVSTTIKPRAIVKDAQKDLSGKFLTQYFEGGLPFIYLLPN</sequence>
<dbReference type="RefSeq" id="WP_089370814.1">
    <property type="nucleotide sequence ID" value="NZ_BMEP01000001.1"/>
</dbReference>
<reference evidence="2 3" key="1">
    <citation type="submission" date="2017-06" db="EMBL/GenBank/DDBJ databases">
        <authorList>
            <person name="Kim H.J."/>
            <person name="Triplett B.A."/>
        </authorList>
    </citation>
    <scope>NUCLEOTIDE SEQUENCE [LARGE SCALE GENOMIC DNA]</scope>
    <source>
        <strain evidence="2 3">DSM 25597</strain>
    </source>
</reference>
<evidence type="ECO:0000259" key="1">
    <source>
        <dbReference type="Pfam" id="PF04016"/>
    </source>
</evidence>
<keyword evidence="3" id="KW-1185">Reference proteome</keyword>
<name>A0A238YEW9_9FLAO</name>
<evidence type="ECO:0000313" key="2">
    <source>
        <dbReference type="EMBL" id="SNR69785.1"/>
    </source>
</evidence>
<dbReference type="Proteomes" id="UP000198379">
    <property type="component" value="Unassembled WGS sequence"/>
</dbReference>
<dbReference type="InterPro" id="IPR007161">
    <property type="entry name" value="DUF364"/>
</dbReference>
<dbReference type="AlphaFoldDB" id="A0A238YEW9"/>
<feature type="domain" description="Putative heavy-metal chelation" evidence="1">
    <location>
        <begin position="179"/>
        <end position="259"/>
    </location>
</feature>
<organism evidence="2 3">
    <name type="scientific">Dokdonia pacifica</name>
    <dbReference type="NCBI Taxonomy" id="1627892"/>
    <lineage>
        <taxon>Bacteria</taxon>
        <taxon>Pseudomonadati</taxon>
        <taxon>Bacteroidota</taxon>
        <taxon>Flavobacteriia</taxon>
        <taxon>Flavobacteriales</taxon>
        <taxon>Flavobacteriaceae</taxon>
        <taxon>Dokdonia</taxon>
    </lineage>
</organism>
<dbReference type="Pfam" id="PF04016">
    <property type="entry name" value="DUF364"/>
    <property type="match status" value="1"/>
</dbReference>